<keyword evidence="2" id="KW-1185">Reference proteome</keyword>
<dbReference type="Proteomes" id="UP000016960">
    <property type="component" value="Unassembled WGS sequence"/>
</dbReference>
<sequence>MTYSEIPESLPAPCIIGTGTVVNKHDMRRLLGDLGRVHYRHVLEGSLEEEGDGYVVEVFADALQATLVVNRALYINVQCFDYLEISQTPDGATVFDLVQDNRQLSLTPQSTVLHERALEHSLDTAAIEVMVAQVLSARRDAQLDEDGYAF</sequence>
<dbReference type="STRING" id="582515.KR51_00004420"/>
<reference evidence="1 2" key="1">
    <citation type="submission" date="2013-05" db="EMBL/GenBank/DDBJ databases">
        <title>Draft genome sequence of Rubidibacter lacunae KORDI 51-2.</title>
        <authorList>
            <person name="Choi D.H."/>
            <person name="Noh J.H."/>
            <person name="Kwon K.-K."/>
            <person name="Lee J.-H."/>
            <person name="Ryu J.-Y."/>
        </authorList>
    </citation>
    <scope>NUCLEOTIDE SEQUENCE [LARGE SCALE GENOMIC DNA]</scope>
    <source>
        <strain evidence="1 2">KORDI 51-2</strain>
    </source>
</reference>
<protein>
    <submittedName>
        <fullName evidence="1">Uncharacterized protein</fullName>
    </submittedName>
</protein>
<dbReference type="eggNOG" id="ENOG5031Q1V">
    <property type="taxonomic scope" value="Bacteria"/>
</dbReference>
<dbReference type="RefSeq" id="WP_022604278.1">
    <property type="nucleotide sequence ID" value="NZ_ASSJ01000006.1"/>
</dbReference>
<dbReference type="AlphaFoldDB" id="U5DE85"/>
<dbReference type="EMBL" id="ASSJ01000006">
    <property type="protein sequence ID" value="ERN42823.1"/>
    <property type="molecule type" value="Genomic_DNA"/>
</dbReference>
<accession>U5DE85</accession>
<dbReference type="OrthoDB" id="511447at2"/>
<comment type="caution">
    <text evidence="1">The sequence shown here is derived from an EMBL/GenBank/DDBJ whole genome shotgun (WGS) entry which is preliminary data.</text>
</comment>
<evidence type="ECO:0000313" key="2">
    <source>
        <dbReference type="Proteomes" id="UP000016960"/>
    </source>
</evidence>
<name>U5DE85_9CHRO</name>
<gene>
    <name evidence="1" type="ORF">KR51_00004420</name>
</gene>
<organism evidence="1 2">
    <name type="scientific">Rubidibacter lacunae KORDI 51-2</name>
    <dbReference type="NCBI Taxonomy" id="582515"/>
    <lineage>
        <taxon>Bacteria</taxon>
        <taxon>Bacillati</taxon>
        <taxon>Cyanobacteriota</taxon>
        <taxon>Cyanophyceae</taxon>
        <taxon>Oscillatoriophycideae</taxon>
        <taxon>Chroococcales</taxon>
        <taxon>Aphanothecaceae</taxon>
        <taxon>Rubidibacter</taxon>
    </lineage>
</organism>
<dbReference type="InParanoid" id="U5DE85"/>
<evidence type="ECO:0000313" key="1">
    <source>
        <dbReference type="EMBL" id="ERN42823.1"/>
    </source>
</evidence>
<proteinExistence type="predicted"/>